<keyword evidence="7" id="KW-0862">Zinc</keyword>
<evidence type="ECO:0000256" key="2">
    <source>
        <dbReference type="ARBA" id="ARBA00005548"/>
    </source>
</evidence>
<dbReference type="GO" id="GO:0006289">
    <property type="term" value="P:nucleotide-excision repair"/>
    <property type="evidence" value="ECO:0007669"/>
    <property type="project" value="InterPro"/>
</dbReference>
<feature type="domain" description="DNA mismatch repair protein S5" evidence="13">
    <location>
        <begin position="495"/>
        <end position="607"/>
    </location>
</feature>
<reference evidence="15" key="2">
    <citation type="submission" date="2016-11" db="UniProtKB">
        <authorList>
            <consortium name="WormBaseParasite"/>
        </authorList>
    </citation>
    <scope>IDENTIFICATION</scope>
</reference>
<keyword evidence="5" id="KW-0227">DNA damage</keyword>
<dbReference type="Pfam" id="PF05181">
    <property type="entry name" value="XPA_C"/>
    <property type="match status" value="1"/>
</dbReference>
<dbReference type="GO" id="GO:0005524">
    <property type="term" value="F:ATP binding"/>
    <property type="evidence" value="ECO:0007669"/>
    <property type="project" value="InterPro"/>
</dbReference>
<dbReference type="GO" id="GO:0006298">
    <property type="term" value="P:mismatch repair"/>
    <property type="evidence" value="ECO:0007669"/>
    <property type="project" value="InterPro"/>
</dbReference>
<dbReference type="PANTHER" id="PTHR10073:SF52">
    <property type="entry name" value="MISMATCH REPAIR ENDONUCLEASE PMS2"/>
    <property type="match status" value="1"/>
</dbReference>
<dbReference type="InterPro" id="IPR002099">
    <property type="entry name" value="MutL/Mlh/PMS"/>
</dbReference>
<dbReference type="GO" id="GO:0003684">
    <property type="term" value="F:damaged DNA binding"/>
    <property type="evidence" value="ECO:0007669"/>
    <property type="project" value="InterPro"/>
</dbReference>
<comment type="similarity">
    <text evidence="2">Belongs to the XPA family.</text>
</comment>
<dbReference type="InterPro" id="IPR037198">
    <property type="entry name" value="MutL_C_sf"/>
</dbReference>
<evidence type="ECO:0000256" key="6">
    <source>
        <dbReference type="ARBA" id="ARBA00022771"/>
    </source>
</evidence>
<dbReference type="GO" id="GO:0030983">
    <property type="term" value="F:mismatched DNA binding"/>
    <property type="evidence" value="ECO:0007669"/>
    <property type="project" value="InterPro"/>
</dbReference>
<dbReference type="InterPro" id="IPR037129">
    <property type="entry name" value="XPA_sf"/>
</dbReference>
<dbReference type="SUPFAM" id="SSF55874">
    <property type="entry name" value="ATPase domain of HSP90 chaperone/DNA topoisomerase II/histidine kinase"/>
    <property type="match status" value="1"/>
</dbReference>
<dbReference type="Gene3D" id="3.30.1370.100">
    <property type="entry name" value="MutL, C-terminal domain, regulatory subdomain"/>
    <property type="match status" value="1"/>
</dbReference>
<name>A0A1I7VA79_LOALO</name>
<dbReference type="SMART" id="SM00853">
    <property type="entry name" value="MutL_C"/>
    <property type="match status" value="1"/>
</dbReference>
<evidence type="ECO:0000256" key="9">
    <source>
        <dbReference type="ARBA" id="ARBA00023204"/>
    </source>
</evidence>
<dbReference type="PROSITE" id="PS00752">
    <property type="entry name" value="XPA_1"/>
    <property type="match status" value="1"/>
</dbReference>
<accession>A0A1I7VA79</accession>
<dbReference type="InterPro" id="IPR000465">
    <property type="entry name" value="XPA/RAD14"/>
</dbReference>
<dbReference type="InterPro" id="IPR014762">
    <property type="entry name" value="DNA_mismatch_repair_CS"/>
</dbReference>
<evidence type="ECO:0000256" key="11">
    <source>
        <dbReference type="SAM" id="MobiDB-lite"/>
    </source>
</evidence>
<dbReference type="InterPro" id="IPR009061">
    <property type="entry name" value="DNA-bd_dom_put_sf"/>
</dbReference>
<keyword evidence="9" id="KW-0234">DNA repair</keyword>
<dbReference type="Pfam" id="PF01286">
    <property type="entry name" value="XPA_N"/>
    <property type="match status" value="1"/>
</dbReference>
<dbReference type="GO" id="GO:0008270">
    <property type="term" value="F:zinc ion binding"/>
    <property type="evidence" value="ECO:0007669"/>
    <property type="project" value="UniProtKB-KW"/>
</dbReference>
<dbReference type="GO" id="GO:0032389">
    <property type="term" value="C:MutLalpha complex"/>
    <property type="evidence" value="ECO:0007669"/>
    <property type="project" value="TreeGrafter"/>
</dbReference>
<dbReference type="CDD" id="cd16926">
    <property type="entry name" value="HATPase_MutL-MLH-PMS-like"/>
    <property type="match status" value="1"/>
</dbReference>
<feature type="compositionally biased region" description="Low complexity" evidence="11">
    <location>
        <begin position="648"/>
        <end position="660"/>
    </location>
</feature>
<dbReference type="InterPro" id="IPR042121">
    <property type="entry name" value="MutL_C_regsub"/>
</dbReference>
<dbReference type="SUPFAM" id="SSF46955">
    <property type="entry name" value="Putative DNA-binding domain"/>
    <property type="match status" value="1"/>
</dbReference>
<dbReference type="NCBIfam" id="TIGR00598">
    <property type="entry name" value="rad14"/>
    <property type="match status" value="1"/>
</dbReference>
<evidence type="ECO:0000256" key="5">
    <source>
        <dbReference type="ARBA" id="ARBA00022763"/>
    </source>
</evidence>
<keyword evidence="10" id="KW-0539">Nucleus</keyword>
<dbReference type="Gene3D" id="3.30.565.10">
    <property type="entry name" value="Histidine kinase-like ATPase, C-terminal domain"/>
    <property type="match status" value="1"/>
</dbReference>
<keyword evidence="4" id="KW-0479">Metal-binding</keyword>
<sequence length="1077" mass="122410">MKRQRLDGHVNNGDGYVPYVERLYRKTQGDYEEAGGFLDDDDEYASVRERIAVARQKRADEAAANSRSLIPPDNCIDCKKPLCDSYLWEKFNYPVCNTCRNDQGAHKLISRTEAKNQYLLKDCDLDLRKPVLKFISKKNPHNPRYGDMKLYLKAQLEQRCLEVYGSKEEFEKAKETRTVQKETRLEKRFEKKIKEMRQQVHGSKIFKFSYGKAHDHVYGDETYDSEKDEYWKTCKICDYKLTLGLMENTGQQVIHTRIHAIPAEVCRKICTGQVIITLAGACKELIDNSLDAQAKTIEIRVKKMGFERVEVIDDGTGIHSLNFDALCKPHSTSKLTNFSDFNQLTTFGFRGEALSSLCAISSLSITTRHADEVMATKLQFGHDGSIKSREKCARPVGTTISINCLFETLPVRRKEFERTIKKAFTKLLNVVQSFALSRTNVRFVVNSLMDGKQHQALVTPGGNASIKDIVVNLFGARFEKGTVLDIIQQEPDESICALYGISDHSKFDDIKITGYISSCVHGQGKSTADRQFVYFNKRPVDYAKLCRIANEVYQQYNRGQYCLLILFVDVPPESIDVNVSPDKRSVFFEREKELFALLRASLLATFAPHLGHVDISNRSTTANDLSHLESMDDSFIHLTQLTDRNDSSDISTSDFQSSESKNTSPLATTTFARDKSRGPSIDLANVKETIEKTRKRPASRNCSEKSASVQKRPAANIFEKFAFKVIPHNSKEIVADSCTNNEEASRALVDQRENIDFRQVPLQTIVAGASKDENVEVIPQEDADFPNLSDDDDDDDVLVTAVKDDQNCKSTMNAENSCGITRRTQQTISFSMSNFKKHMSTLHLKTSKPVSNIYDDDERIMESRTEFRVDNPEVAESELAAYISKKDFESMEILGQFNKGFIIVRLNNDLFIVDQHASDEKYNFERFQKKARIQTQHLISPRVLDLGVVKEAILRDNVDIFNYNGFEFQFDDEEVVGKRALLTAIPVLQSWQFSISDIDEMLSVLCDFPGMMYRPAKLRKLFASRACRKSVMIGSSLTMAHMEKIVRHLGTLDHPWNCPHGRPTLRHLCSLESKSSD</sequence>
<feature type="region of interest" description="Disordered" evidence="11">
    <location>
        <begin position="645"/>
        <end position="667"/>
    </location>
</feature>
<keyword evidence="6" id="KW-0863">Zinc-finger</keyword>
<dbReference type="Gene3D" id="3.30.1540.20">
    <property type="entry name" value="MutL, C-terminal domain, dimerisation subdomain"/>
    <property type="match status" value="1"/>
</dbReference>
<dbReference type="GO" id="GO:0016887">
    <property type="term" value="F:ATP hydrolysis activity"/>
    <property type="evidence" value="ECO:0007669"/>
    <property type="project" value="InterPro"/>
</dbReference>
<dbReference type="AlphaFoldDB" id="A0A1I7VA79"/>
<dbReference type="InterPro" id="IPR013507">
    <property type="entry name" value="DNA_mismatch_S5_2-like"/>
</dbReference>
<comment type="subcellular location">
    <subcellularLocation>
        <location evidence="1">Nucleus</location>
    </subcellularLocation>
</comment>
<dbReference type="InterPro" id="IPR020568">
    <property type="entry name" value="Ribosomal_Su5_D2-typ_SF"/>
</dbReference>
<proteinExistence type="inferred from homology"/>
<evidence type="ECO:0000256" key="1">
    <source>
        <dbReference type="ARBA" id="ARBA00004123"/>
    </source>
</evidence>
<dbReference type="STRING" id="7209.A0A1I7VA79"/>
<feature type="domain" description="MutL C-terminal dimerisation" evidence="12">
    <location>
        <begin position="893"/>
        <end position="1037"/>
    </location>
</feature>
<evidence type="ECO:0000313" key="14">
    <source>
        <dbReference type="Proteomes" id="UP000095285"/>
    </source>
</evidence>
<dbReference type="Pfam" id="PF13589">
    <property type="entry name" value="HATPase_c_3"/>
    <property type="match status" value="1"/>
</dbReference>
<dbReference type="PROSITE" id="PS00058">
    <property type="entry name" value="DNA_MISMATCH_REPAIR_1"/>
    <property type="match status" value="1"/>
</dbReference>
<dbReference type="InterPro" id="IPR022656">
    <property type="entry name" value="XPA_C"/>
</dbReference>
<protein>
    <submittedName>
        <fullName evidence="15">CBR-PMS-2 protein</fullName>
    </submittedName>
</protein>
<dbReference type="FunFam" id="3.30.565.10:FF:000017">
    <property type="entry name" value="PMS1 homolog 1, mismatch repair system component"/>
    <property type="match status" value="1"/>
</dbReference>
<evidence type="ECO:0000256" key="10">
    <source>
        <dbReference type="ARBA" id="ARBA00023242"/>
    </source>
</evidence>
<evidence type="ECO:0000259" key="13">
    <source>
        <dbReference type="SMART" id="SM01340"/>
    </source>
</evidence>
<evidence type="ECO:0000256" key="8">
    <source>
        <dbReference type="ARBA" id="ARBA00023125"/>
    </source>
</evidence>
<dbReference type="Pfam" id="PF08676">
    <property type="entry name" value="MutL_C"/>
    <property type="match status" value="1"/>
</dbReference>
<reference evidence="14" key="1">
    <citation type="submission" date="2012-04" db="EMBL/GenBank/DDBJ databases">
        <title>The Genome Sequence of Loa loa.</title>
        <authorList>
            <consortium name="The Broad Institute Genome Sequencing Platform"/>
            <consortium name="Broad Institute Genome Sequencing Center for Infectious Disease"/>
            <person name="Nutman T.B."/>
            <person name="Fink D.L."/>
            <person name="Russ C."/>
            <person name="Young S."/>
            <person name="Zeng Q."/>
            <person name="Gargeya S."/>
            <person name="Alvarado L."/>
            <person name="Berlin A."/>
            <person name="Chapman S.B."/>
            <person name="Chen Z."/>
            <person name="Freedman E."/>
            <person name="Gellesch M."/>
            <person name="Goldberg J."/>
            <person name="Griggs A."/>
            <person name="Gujja S."/>
            <person name="Heilman E.R."/>
            <person name="Heiman D."/>
            <person name="Howarth C."/>
            <person name="Mehta T."/>
            <person name="Neiman D."/>
            <person name="Pearson M."/>
            <person name="Roberts A."/>
            <person name="Saif S."/>
            <person name="Shea T."/>
            <person name="Shenoy N."/>
            <person name="Sisk P."/>
            <person name="Stolte C."/>
            <person name="Sykes S."/>
            <person name="White J."/>
            <person name="Yandava C."/>
            <person name="Haas B."/>
            <person name="Henn M.R."/>
            <person name="Nusbaum C."/>
            <person name="Birren B."/>
        </authorList>
    </citation>
    <scope>NUCLEOTIDE SEQUENCE [LARGE SCALE GENOMIC DNA]</scope>
</reference>
<dbReference type="SUPFAM" id="SSF118116">
    <property type="entry name" value="DNA mismatch repair protein MutL"/>
    <property type="match status" value="1"/>
</dbReference>
<dbReference type="InterPro" id="IPR042120">
    <property type="entry name" value="MutL_C_dimsub"/>
</dbReference>
<keyword evidence="14" id="KW-1185">Reference proteome</keyword>
<dbReference type="WBParaSite" id="EN70_11567">
    <property type="protein sequence ID" value="EN70_11567"/>
    <property type="gene ID" value="EN70_11567"/>
</dbReference>
<dbReference type="InterPro" id="IPR038973">
    <property type="entry name" value="MutL/Mlh/Pms-like"/>
</dbReference>
<dbReference type="Proteomes" id="UP000095285">
    <property type="component" value="Unassembled WGS sequence"/>
</dbReference>
<comment type="similarity">
    <text evidence="3">Belongs to the DNA mismatch repair MutL/HexB family.</text>
</comment>
<evidence type="ECO:0000256" key="4">
    <source>
        <dbReference type="ARBA" id="ARBA00022723"/>
    </source>
</evidence>
<dbReference type="SUPFAM" id="SSF54211">
    <property type="entry name" value="Ribosomal protein S5 domain 2-like"/>
    <property type="match status" value="1"/>
</dbReference>
<evidence type="ECO:0000259" key="12">
    <source>
        <dbReference type="SMART" id="SM00853"/>
    </source>
</evidence>
<dbReference type="Gene3D" id="3.90.530.10">
    <property type="entry name" value="XPA C-terminal domain"/>
    <property type="match status" value="1"/>
</dbReference>
<dbReference type="PANTHER" id="PTHR10073">
    <property type="entry name" value="DNA MISMATCH REPAIR PROTEIN MLH, PMS, MUTL"/>
    <property type="match status" value="1"/>
</dbReference>
<dbReference type="InterPro" id="IPR014790">
    <property type="entry name" value="MutL_C"/>
</dbReference>
<dbReference type="InterPro" id="IPR036890">
    <property type="entry name" value="HATPase_C_sf"/>
</dbReference>
<dbReference type="Gene3D" id="3.30.230.10">
    <property type="match status" value="1"/>
</dbReference>
<evidence type="ECO:0000256" key="3">
    <source>
        <dbReference type="ARBA" id="ARBA00006082"/>
    </source>
</evidence>
<dbReference type="InterPro" id="IPR014721">
    <property type="entry name" value="Ribsml_uS5_D2-typ_fold_subgr"/>
</dbReference>
<dbReference type="Pfam" id="PF01119">
    <property type="entry name" value="DNA_mis_repair"/>
    <property type="match status" value="1"/>
</dbReference>
<dbReference type="CDD" id="cd21076">
    <property type="entry name" value="DBD_XPA"/>
    <property type="match status" value="1"/>
</dbReference>
<dbReference type="NCBIfam" id="TIGR00585">
    <property type="entry name" value="mutl"/>
    <property type="match status" value="1"/>
</dbReference>
<dbReference type="GO" id="GO:0140664">
    <property type="term" value="F:ATP-dependent DNA damage sensor activity"/>
    <property type="evidence" value="ECO:0007669"/>
    <property type="project" value="InterPro"/>
</dbReference>
<evidence type="ECO:0000256" key="7">
    <source>
        <dbReference type="ARBA" id="ARBA00022833"/>
    </source>
</evidence>
<evidence type="ECO:0000313" key="15">
    <source>
        <dbReference type="WBParaSite" id="EN70_11567"/>
    </source>
</evidence>
<organism evidence="14 15">
    <name type="scientific">Loa loa</name>
    <name type="common">Eye worm</name>
    <name type="synonym">Filaria loa</name>
    <dbReference type="NCBI Taxonomy" id="7209"/>
    <lineage>
        <taxon>Eukaryota</taxon>
        <taxon>Metazoa</taxon>
        <taxon>Ecdysozoa</taxon>
        <taxon>Nematoda</taxon>
        <taxon>Chromadorea</taxon>
        <taxon>Rhabditida</taxon>
        <taxon>Spirurina</taxon>
        <taxon>Spiruromorpha</taxon>
        <taxon>Filarioidea</taxon>
        <taxon>Onchocercidae</taxon>
        <taxon>Loa</taxon>
    </lineage>
</organism>
<dbReference type="SMART" id="SM01340">
    <property type="entry name" value="DNA_mis_repair"/>
    <property type="match status" value="1"/>
</dbReference>
<dbReference type="SUPFAM" id="SSF57716">
    <property type="entry name" value="Glucocorticoid receptor-like (DNA-binding domain)"/>
    <property type="match status" value="1"/>
</dbReference>
<dbReference type="InterPro" id="IPR022652">
    <property type="entry name" value="Znf_XPA_CS"/>
</dbReference>
<dbReference type="eggNOG" id="KOG1978">
    <property type="taxonomic scope" value="Eukaryota"/>
</dbReference>
<keyword evidence="8" id="KW-0238">DNA-binding</keyword>
<dbReference type="FunFam" id="3.30.1370.100:FF:000001">
    <property type="entry name" value="Mismatch repair endonuclease pms1, putative"/>
    <property type="match status" value="1"/>
</dbReference>
<dbReference type="CDD" id="cd03484">
    <property type="entry name" value="MutL_Trans_hPMS_2_like"/>
    <property type="match status" value="1"/>
</dbReference>